<organism evidence="1 2">
    <name type="scientific">Stentor coeruleus</name>
    <dbReference type="NCBI Taxonomy" id="5963"/>
    <lineage>
        <taxon>Eukaryota</taxon>
        <taxon>Sar</taxon>
        <taxon>Alveolata</taxon>
        <taxon>Ciliophora</taxon>
        <taxon>Postciliodesmatophora</taxon>
        <taxon>Heterotrichea</taxon>
        <taxon>Heterotrichida</taxon>
        <taxon>Stentoridae</taxon>
        <taxon>Stentor</taxon>
    </lineage>
</organism>
<comment type="caution">
    <text evidence="1">The sequence shown here is derived from an EMBL/GenBank/DDBJ whole genome shotgun (WGS) entry which is preliminary data.</text>
</comment>
<dbReference type="EMBL" id="MPUH01000243">
    <property type="protein sequence ID" value="OMJ85242.1"/>
    <property type="molecule type" value="Genomic_DNA"/>
</dbReference>
<dbReference type="Proteomes" id="UP000187209">
    <property type="component" value="Unassembled WGS sequence"/>
</dbReference>
<dbReference type="AlphaFoldDB" id="A0A1R2C8A0"/>
<evidence type="ECO:0000313" key="1">
    <source>
        <dbReference type="EMBL" id="OMJ85242.1"/>
    </source>
</evidence>
<accession>A0A1R2C8A0</accession>
<proteinExistence type="predicted"/>
<reference evidence="1 2" key="1">
    <citation type="submission" date="2016-11" db="EMBL/GenBank/DDBJ databases">
        <title>The macronuclear genome of Stentor coeruleus: a giant cell with tiny introns.</title>
        <authorList>
            <person name="Slabodnick M."/>
            <person name="Ruby J.G."/>
            <person name="Reiff S.B."/>
            <person name="Swart E.C."/>
            <person name="Gosai S."/>
            <person name="Prabakaran S."/>
            <person name="Witkowska E."/>
            <person name="Larue G.E."/>
            <person name="Fisher S."/>
            <person name="Freeman R.M."/>
            <person name="Gunawardena J."/>
            <person name="Chu W."/>
            <person name="Stover N.A."/>
            <person name="Gregory B.D."/>
            <person name="Nowacki M."/>
            <person name="Derisi J."/>
            <person name="Roy S.W."/>
            <person name="Marshall W.F."/>
            <person name="Sood P."/>
        </authorList>
    </citation>
    <scope>NUCLEOTIDE SEQUENCE [LARGE SCALE GENOMIC DNA]</scope>
    <source>
        <strain evidence="1">WM001</strain>
    </source>
</reference>
<name>A0A1R2C8A0_9CILI</name>
<evidence type="ECO:0000313" key="2">
    <source>
        <dbReference type="Proteomes" id="UP000187209"/>
    </source>
</evidence>
<keyword evidence="2" id="KW-1185">Reference proteome</keyword>
<protein>
    <submittedName>
        <fullName evidence="1">Uncharacterized protein</fullName>
    </submittedName>
</protein>
<gene>
    <name evidence="1" type="ORF">SteCoe_13478</name>
</gene>
<sequence length="190" mass="22255">MEIHGIDESYYKSKIAAKEQSVQCSMEYFESPRSSRSPTRLKIKPRIKNLTPKPILWAYDKSITKINLNTVLKKYSSPVHLTPHYLMSRSSILAKKPERLISGNNRVSCTYKTRGKEKSIMEYYRELLGRPSKPFRTRYNFHKEVSCEKGYRTKMQKDPKIIKNVLGNYAYADSYIVDAKRQMKIIMSLN</sequence>